<accession>A0A251XCE3</accession>
<keyword evidence="6" id="KW-0732">Signal</keyword>
<dbReference type="Gene3D" id="3.10.20.310">
    <property type="entry name" value="membrane protein fhac"/>
    <property type="match status" value="3"/>
</dbReference>
<evidence type="ECO:0000256" key="2">
    <source>
        <dbReference type="ARBA" id="ARBA00010248"/>
    </source>
</evidence>
<dbReference type="Gene3D" id="2.40.160.50">
    <property type="entry name" value="membrane protein fhac: a member of the omp85/tpsb transporter family"/>
    <property type="match status" value="1"/>
</dbReference>
<keyword evidence="15" id="KW-1185">Reference proteome</keyword>
<dbReference type="Pfam" id="PF07244">
    <property type="entry name" value="POTRA"/>
    <property type="match status" value="1"/>
</dbReference>
<keyword evidence="5" id="KW-0812">Transmembrane</keyword>
<evidence type="ECO:0000313" key="14">
    <source>
        <dbReference type="EMBL" id="OUD16299.1"/>
    </source>
</evidence>
<evidence type="ECO:0000256" key="1">
    <source>
        <dbReference type="ARBA" id="ARBA00004442"/>
    </source>
</evidence>
<proteinExistence type="inferred from homology"/>
<dbReference type="InterPro" id="IPR035243">
    <property type="entry name" value="TamA_POTRA_Dom_1"/>
</dbReference>
<evidence type="ECO:0000259" key="11">
    <source>
        <dbReference type="Pfam" id="PF01103"/>
    </source>
</evidence>
<feature type="domain" description="Bacterial surface antigen (D15)" evidence="11">
    <location>
        <begin position="271"/>
        <end position="623"/>
    </location>
</feature>
<dbReference type="GO" id="GO:0009279">
    <property type="term" value="C:cell outer membrane"/>
    <property type="evidence" value="ECO:0007669"/>
    <property type="project" value="UniProtKB-SubCell"/>
</dbReference>
<keyword evidence="8" id="KW-0998">Cell outer membrane</keyword>
<comment type="subcellular location">
    <subcellularLocation>
        <location evidence="1">Cell outer membrane</location>
    </subcellularLocation>
</comment>
<comment type="caution">
    <text evidence="14">The sequence shown here is derived from an EMBL/GenBank/DDBJ whole genome shotgun (WGS) entry which is preliminary data.</text>
</comment>
<name>A0A251XCE3_9GAMM</name>
<sequence>MGVLLYSVVAVAEGIQVHVEIHGIDDPLLSNVRALLTIEKQKQSPRLTESSIQRMHQTAEQEIAQALQPFGYYRPTIEAQLQPPVADQNTWQARYHITAGDVMPVAAVTLTLLGEGEQDAFLQNSLKQFPIKINDPLAHLTYEQAKKNMLNAVQDRGYLEANYSLSRIVVDMQAYAATIQLTLDTGKRFRFGAVTFEQETFEFESDFLDNFLTFKPGDYYSAQQFIAFRNALSSSGYFDQVNLEQENITTDSDGHPMVPLRVKLKPLKKNKYRIRLGYGTDTQLRGKLDWERRYINDDGHRMQAGLIAVQEKRHLVSSLDYLIPVKNLNKDYWNFGLRYEGFDYGFKDFGLEEGGDTRLQSIALSTGRHYPRRLLNRWSVQESLTVEYLIEDYNLLEVIFDDPLRQSVFIRNRPEMAQALNPQLKTLVPGIQWRYIKTDEKPFSQRGQQFSFSIKGALNGFLSTSSFIQTRVQGKYIHGLFSPSNRVIFRADIAYTHAETQPIFSQVTHDIPQSLQFRTGGDRSVRGYGFESLKSPNNLLYAKHLLVGSIEFEQMVIDKWSAALFYDTGNAFNSFSDMYLKESIGLGIRWYSPVGPVRLDVAHPLNDENADGFRIHINIGPDFSW</sequence>
<reference evidence="14 15" key="1">
    <citation type="submission" date="2016-12" db="EMBL/GenBank/DDBJ databases">
        <title>Thioflexothrix psekupsii D3 genome sequencing and assembly.</title>
        <authorList>
            <person name="Fomenkov A."/>
            <person name="Vincze T."/>
            <person name="Grabovich M."/>
            <person name="Anton B.P."/>
            <person name="Dubinina G."/>
            <person name="Orlova M."/>
            <person name="Belousova E."/>
            <person name="Roberts R.J."/>
        </authorList>
    </citation>
    <scope>NUCLEOTIDE SEQUENCE [LARGE SCALE GENOMIC DNA]</scope>
    <source>
        <strain evidence="14">D3</strain>
    </source>
</reference>
<dbReference type="Proteomes" id="UP000194798">
    <property type="component" value="Unassembled WGS sequence"/>
</dbReference>
<evidence type="ECO:0000256" key="6">
    <source>
        <dbReference type="ARBA" id="ARBA00022729"/>
    </source>
</evidence>
<comment type="subunit">
    <text evidence="10">Interacts with TamB to form the translocation and assembly module (TAM).</text>
</comment>
<feature type="domain" description="TamA POTRA" evidence="13">
    <location>
        <begin position="19"/>
        <end position="98"/>
    </location>
</feature>
<protein>
    <recommendedName>
        <fullName evidence="3">Translocation and assembly module subunit TamA</fullName>
    </recommendedName>
    <alternativeName>
        <fullName evidence="9">Autotransporter assembly factor TamA</fullName>
    </alternativeName>
</protein>
<dbReference type="EMBL" id="MSLT01000001">
    <property type="protein sequence ID" value="OUD16299.1"/>
    <property type="molecule type" value="Genomic_DNA"/>
</dbReference>
<evidence type="ECO:0000256" key="4">
    <source>
        <dbReference type="ARBA" id="ARBA00022452"/>
    </source>
</evidence>
<dbReference type="InterPro" id="IPR010827">
    <property type="entry name" value="BamA/TamA_POTRA"/>
</dbReference>
<keyword evidence="4" id="KW-1134">Transmembrane beta strand</keyword>
<evidence type="ECO:0000256" key="8">
    <source>
        <dbReference type="ARBA" id="ARBA00023237"/>
    </source>
</evidence>
<dbReference type="Pfam" id="PF01103">
    <property type="entry name" value="Omp85"/>
    <property type="match status" value="1"/>
</dbReference>
<evidence type="ECO:0000256" key="10">
    <source>
        <dbReference type="ARBA" id="ARBA00093548"/>
    </source>
</evidence>
<keyword evidence="7" id="KW-0472">Membrane</keyword>
<dbReference type="InterPro" id="IPR039910">
    <property type="entry name" value="D15-like"/>
</dbReference>
<evidence type="ECO:0000259" key="12">
    <source>
        <dbReference type="Pfam" id="PF07244"/>
    </source>
</evidence>
<evidence type="ECO:0000256" key="9">
    <source>
        <dbReference type="ARBA" id="ARBA00033063"/>
    </source>
</evidence>
<evidence type="ECO:0000256" key="5">
    <source>
        <dbReference type="ARBA" id="ARBA00022692"/>
    </source>
</evidence>
<dbReference type="PANTHER" id="PTHR12815">
    <property type="entry name" value="SORTING AND ASSEMBLY MACHINERY SAMM50 PROTEIN FAMILY MEMBER"/>
    <property type="match status" value="1"/>
</dbReference>
<organism evidence="14 15">
    <name type="scientific">Thioflexithrix psekupsensis</name>
    <dbReference type="NCBI Taxonomy" id="1570016"/>
    <lineage>
        <taxon>Bacteria</taxon>
        <taxon>Pseudomonadati</taxon>
        <taxon>Pseudomonadota</taxon>
        <taxon>Gammaproteobacteria</taxon>
        <taxon>Thiotrichales</taxon>
        <taxon>Thioflexithrix</taxon>
    </lineage>
</organism>
<evidence type="ECO:0000313" key="15">
    <source>
        <dbReference type="Proteomes" id="UP000194798"/>
    </source>
</evidence>
<evidence type="ECO:0000256" key="7">
    <source>
        <dbReference type="ARBA" id="ARBA00023136"/>
    </source>
</evidence>
<dbReference type="PANTHER" id="PTHR12815:SF47">
    <property type="entry name" value="TRANSLOCATION AND ASSEMBLY MODULE SUBUNIT TAMA"/>
    <property type="match status" value="1"/>
</dbReference>
<dbReference type="InterPro" id="IPR000184">
    <property type="entry name" value="Bac_surfAg_D15"/>
</dbReference>
<feature type="domain" description="POTRA" evidence="12">
    <location>
        <begin position="190"/>
        <end position="260"/>
    </location>
</feature>
<evidence type="ECO:0000256" key="3">
    <source>
        <dbReference type="ARBA" id="ARBA00015419"/>
    </source>
</evidence>
<dbReference type="Pfam" id="PF17243">
    <property type="entry name" value="POTRA_TamA_1"/>
    <property type="match status" value="1"/>
</dbReference>
<comment type="similarity">
    <text evidence="2">Belongs to the TamA family.</text>
</comment>
<dbReference type="AlphaFoldDB" id="A0A251XCE3"/>
<evidence type="ECO:0000259" key="13">
    <source>
        <dbReference type="Pfam" id="PF17243"/>
    </source>
</evidence>
<gene>
    <name evidence="14" type="ORF">TPSD3_00835</name>
</gene>